<sequence>MANIDKLVSYAELKLGQFGHEYRETHGEAETHEIEPSSYEVSGSNIIVHYIKDQYTIDLNEAGLKEAVTAEDAQEVVNRLNEFFKHA</sequence>
<dbReference type="EMBL" id="CP094348">
    <property type="protein sequence ID" value="UOB20038.1"/>
    <property type="molecule type" value="Genomic_DNA"/>
</dbReference>
<evidence type="ECO:0000313" key="1">
    <source>
        <dbReference type="EMBL" id="UOB20038.1"/>
    </source>
</evidence>
<evidence type="ECO:0008006" key="3">
    <source>
        <dbReference type="Google" id="ProtNLM"/>
    </source>
</evidence>
<dbReference type="RefSeq" id="WP_243365376.1">
    <property type="nucleotide sequence ID" value="NZ_CP094348.1"/>
</dbReference>
<dbReference type="Proteomes" id="UP000830343">
    <property type="component" value="Chromosome"/>
</dbReference>
<gene>
    <name evidence="1" type="ORF">MRZ06_08350</name>
</gene>
<evidence type="ECO:0000313" key="2">
    <source>
        <dbReference type="Proteomes" id="UP000830343"/>
    </source>
</evidence>
<name>A0ABY3ZT87_9STAP</name>
<organism evidence="1 2">
    <name type="scientific">Macrococcus armenti</name>
    <dbReference type="NCBI Taxonomy" id="2875764"/>
    <lineage>
        <taxon>Bacteria</taxon>
        <taxon>Bacillati</taxon>
        <taxon>Bacillota</taxon>
        <taxon>Bacilli</taxon>
        <taxon>Bacillales</taxon>
        <taxon>Staphylococcaceae</taxon>
        <taxon>Macrococcus</taxon>
    </lineage>
</organism>
<reference evidence="1" key="1">
    <citation type="submission" date="2022-03" db="EMBL/GenBank/DDBJ databases">
        <authorList>
            <person name="Vrbovska V."/>
            <person name="Kovarovic V."/>
            <person name="Botka T."/>
            <person name="Pantucek R."/>
        </authorList>
    </citation>
    <scope>NUCLEOTIDE SEQUENCE</scope>
    <source>
        <strain evidence="1">CCM 2609</strain>
    </source>
</reference>
<reference evidence="1" key="2">
    <citation type="submission" date="2022-04" db="EMBL/GenBank/DDBJ databases">
        <title>Antimicrobial genetic elements in methicillin-resistant Macrococcus armenti.</title>
        <authorList>
            <person name="Keller J.E."/>
            <person name="Schwendener S."/>
            <person name="Pantucek R."/>
            <person name="Perreten V."/>
        </authorList>
    </citation>
    <scope>NUCLEOTIDE SEQUENCE</scope>
    <source>
        <strain evidence="1">CCM 2609</strain>
    </source>
</reference>
<proteinExistence type="predicted"/>
<accession>A0ABY3ZT87</accession>
<protein>
    <recommendedName>
        <fullName evidence="3">DUF1797 family protein</fullName>
    </recommendedName>
</protein>
<keyword evidence="2" id="KW-1185">Reference proteome</keyword>